<feature type="chain" id="PRO_5045551505" description="PDZ domain-containing protein" evidence="1">
    <location>
        <begin position="30"/>
        <end position="941"/>
    </location>
</feature>
<evidence type="ECO:0000313" key="3">
    <source>
        <dbReference type="EMBL" id="GLX80671.1"/>
    </source>
</evidence>
<dbReference type="InterPro" id="IPR001478">
    <property type="entry name" value="PDZ"/>
</dbReference>
<dbReference type="PANTHER" id="PTHR46366">
    <property type="entry name" value="PRO-APOPTOTIC SERINE PROTEASE NMA111"/>
    <property type="match status" value="1"/>
</dbReference>
<feature type="domain" description="PDZ" evidence="2">
    <location>
        <begin position="826"/>
        <end position="907"/>
    </location>
</feature>
<dbReference type="SMART" id="SM00228">
    <property type="entry name" value="PDZ"/>
    <property type="match status" value="3"/>
</dbReference>
<feature type="domain" description="PDZ" evidence="2">
    <location>
        <begin position="735"/>
        <end position="804"/>
    </location>
</feature>
<reference evidence="3 4" key="1">
    <citation type="submission" date="2023-03" db="EMBL/GenBank/DDBJ databases">
        <title>Draft genome sequence of Thalassotalea eurytherma JCM 18482T.</title>
        <authorList>
            <person name="Sawabe T."/>
        </authorList>
    </citation>
    <scope>NUCLEOTIDE SEQUENCE [LARGE SCALE GENOMIC DNA]</scope>
    <source>
        <strain evidence="3 4">JCM 18482</strain>
    </source>
</reference>
<dbReference type="Proteomes" id="UP001157133">
    <property type="component" value="Unassembled WGS sequence"/>
</dbReference>
<keyword evidence="4" id="KW-1185">Reference proteome</keyword>
<dbReference type="PROSITE" id="PS51257">
    <property type="entry name" value="PROKAR_LIPOPROTEIN"/>
    <property type="match status" value="1"/>
</dbReference>
<comment type="caution">
    <text evidence="3">The sequence shown here is derived from an EMBL/GenBank/DDBJ whole genome shotgun (WGS) entry which is preliminary data.</text>
</comment>
<organism evidence="3 4">
    <name type="scientific">Thalassotalea eurytherma</name>
    <dbReference type="NCBI Taxonomy" id="1144278"/>
    <lineage>
        <taxon>Bacteria</taxon>
        <taxon>Pseudomonadati</taxon>
        <taxon>Pseudomonadota</taxon>
        <taxon>Gammaproteobacteria</taxon>
        <taxon>Alteromonadales</taxon>
        <taxon>Colwelliaceae</taxon>
        <taxon>Thalassotalea</taxon>
    </lineage>
</organism>
<feature type="domain" description="PDZ" evidence="2">
    <location>
        <begin position="261"/>
        <end position="339"/>
    </location>
</feature>
<dbReference type="SUPFAM" id="SSF50156">
    <property type="entry name" value="PDZ domain-like"/>
    <property type="match status" value="4"/>
</dbReference>
<dbReference type="PRINTS" id="PR00834">
    <property type="entry name" value="PROTEASES2C"/>
</dbReference>
<evidence type="ECO:0000259" key="2">
    <source>
        <dbReference type="SMART" id="SM00228"/>
    </source>
</evidence>
<name>A0ABQ6H1A8_9GAMM</name>
<proteinExistence type="predicted"/>
<keyword evidence="1" id="KW-0732">Signal</keyword>
<dbReference type="InterPro" id="IPR036034">
    <property type="entry name" value="PDZ_sf"/>
</dbReference>
<dbReference type="Gene3D" id="2.30.42.10">
    <property type="match status" value="3"/>
</dbReference>
<dbReference type="InterPro" id="IPR001940">
    <property type="entry name" value="Peptidase_S1C"/>
</dbReference>
<protein>
    <recommendedName>
        <fullName evidence="2">PDZ domain-containing protein</fullName>
    </recommendedName>
</protein>
<dbReference type="PANTHER" id="PTHR46366:SF1">
    <property type="entry name" value="PDZ DOMAIN-CONTAINING PROTEIN C1685.05"/>
    <property type="match status" value="1"/>
</dbReference>
<dbReference type="Pfam" id="PF13365">
    <property type="entry name" value="Trypsin_2"/>
    <property type="match status" value="1"/>
</dbReference>
<dbReference type="Pfam" id="PF12812">
    <property type="entry name" value="PDZ_1"/>
    <property type="match status" value="1"/>
</dbReference>
<accession>A0ABQ6H1A8</accession>
<evidence type="ECO:0000256" key="1">
    <source>
        <dbReference type="SAM" id="SignalP"/>
    </source>
</evidence>
<dbReference type="InterPro" id="IPR009003">
    <property type="entry name" value="Peptidase_S1_PA"/>
</dbReference>
<dbReference type="RefSeq" id="WP_284205989.1">
    <property type="nucleotide sequence ID" value="NZ_BSSU01000001.1"/>
</dbReference>
<dbReference type="Gene3D" id="2.40.10.120">
    <property type="match status" value="1"/>
</dbReference>
<gene>
    <name evidence="3" type="ORF">theurythT_01230</name>
</gene>
<evidence type="ECO:0000313" key="4">
    <source>
        <dbReference type="Proteomes" id="UP001157133"/>
    </source>
</evidence>
<dbReference type="EMBL" id="BSSU01000001">
    <property type="protein sequence ID" value="GLX80671.1"/>
    <property type="molecule type" value="Genomic_DNA"/>
</dbReference>
<dbReference type="InterPro" id="IPR043504">
    <property type="entry name" value="Peptidase_S1_PA_chymotrypsin"/>
</dbReference>
<dbReference type="InterPro" id="IPR025926">
    <property type="entry name" value="PDZ-like_dom"/>
</dbReference>
<dbReference type="Gene3D" id="2.40.10.10">
    <property type="entry name" value="Trypsin-like serine proteases"/>
    <property type="match status" value="2"/>
</dbReference>
<dbReference type="SUPFAM" id="SSF50494">
    <property type="entry name" value="Trypsin-like serine proteases"/>
    <property type="match status" value="2"/>
</dbReference>
<feature type="signal peptide" evidence="1">
    <location>
        <begin position="1"/>
        <end position="29"/>
    </location>
</feature>
<sequence length="941" mass="104839">MTSRVKSIWAILITAVAALTLLACTPKNSEEQWNNTVKQVSSGVVIIQTDVPMAFDGRWNRSNYGTGFVVDAKNGIILTNRHIITPGPVTAKAILVNNEEINLTPLYFDPVHDFGFFKYDPAEIKHIDPHQFKLSDKSPEVGQAIRIIGNDAGQKISILDGTISRLDREAPRYGKGKYNDFNTFYIQAATSSSGGSSGSPVINVKGEVVALNAGSNSKSATAFYLPLTQIKRTLKQLQNGEQVQRGTLKSTFTSTPYAELQRLGLSADLEKHYREKYPDLKGLLVARKIIPENFDDQQLQVGDILLKVNQQDAVNFTQLENMLNNHVEMDVEIELVRRGETVTSIVKVDDLHALNPTKLVKFDGSIFHNLSYQQARHFNKPIEGVYVASAGGSFKKAGVPDNSVITEFNGKQLSDVSALNDALLAVGSGTKVHLRYFDFSTPNTTNYSLVEINRKWFEHSVCEKSVQLPYWPCQIYTDPVASAIDVPAIKPENTKHYTDTKRLEDTLVNVSFSSPYSVQGRSGDKNHYGTGVIVDIDKGWVVVAQSVVFSMLGDVKLTFNNRYEIKGKVEYIHPLHNLALISYPPSELQNVNVAQATFSDKVMNKGDTIIQMGLNYDGVVEYRETLVDTTEEFWLSQYNVPQFIDKNIEVTHFVNPNTIIDGILVNSDLDIVGLWIVFDGSDSNGKEQSSSIAGLSGHYVNELISHAQTNKPIYSLDINLTMLPPVEALQMGLDEEWLATLQAHNPDSNKVLAIYNVSTSAQSAEFLKRGDLLLTINDSPVTTFREVEALSQSPSVMVTYFSQGEIQTQSVQTKALFGTDIDQVIFWSGLYLHAPHRAAQLQGNVSSEGVYVASYRFGSPATRYGLYAMQRIVEIDGNPITTTQDFIKAVKGKKQQESVLIKTIDFNNNPKVITLKVNNHYWPFYEMRYENGEWIKIDHAI</sequence>